<keyword evidence="2" id="KW-1185">Reference proteome</keyword>
<accession>A0A371EPY3</accession>
<name>A0A371EPY3_MUCPR</name>
<protein>
    <submittedName>
        <fullName evidence="1">Uncharacterized protein</fullName>
    </submittedName>
</protein>
<evidence type="ECO:0000313" key="2">
    <source>
        <dbReference type="Proteomes" id="UP000257109"/>
    </source>
</evidence>
<dbReference type="AlphaFoldDB" id="A0A371EPY3"/>
<sequence length="183" mass="20715">MGEDLINTLRNLPKYSQHEIQVKRELNQDKKRDWKTRESIYEINRRLHSFFNDEMSRAKSFPGEAFLRDVSIERNKTRAVTEEHSATSDATAKTLNAGCPPNTGSPVSSLAPPGIAVEVVNATVATSAATTEHDSEHQGHAKAYESQRWQQACTHEAVCSLYSQKNNILVIRVNIMDRHRERV</sequence>
<organism evidence="1 2">
    <name type="scientific">Mucuna pruriens</name>
    <name type="common">Velvet bean</name>
    <name type="synonym">Dolichos pruriens</name>
    <dbReference type="NCBI Taxonomy" id="157652"/>
    <lineage>
        <taxon>Eukaryota</taxon>
        <taxon>Viridiplantae</taxon>
        <taxon>Streptophyta</taxon>
        <taxon>Embryophyta</taxon>
        <taxon>Tracheophyta</taxon>
        <taxon>Spermatophyta</taxon>
        <taxon>Magnoliopsida</taxon>
        <taxon>eudicotyledons</taxon>
        <taxon>Gunneridae</taxon>
        <taxon>Pentapetalae</taxon>
        <taxon>rosids</taxon>
        <taxon>fabids</taxon>
        <taxon>Fabales</taxon>
        <taxon>Fabaceae</taxon>
        <taxon>Papilionoideae</taxon>
        <taxon>50 kb inversion clade</taxon>
        <taxon>NPAAA clade</taxon>
        <taxon>indigoferoid/millettioid clade</taxon>
        <taxon>Phaseoleae</taxon>
        <taxon>Mucuna</taxon>
    </lineage>
</organism>
<reference evidence="1" key="1">
    <citation type="submission" date="2018-05" db="EMBL/GenBank/DDBJ databases">
        <title>Draft genome of Mucuna pruriens seed.</title>
        <authorList>
            <person name="Nnadi N.E."/>
            <person name="Vos R."/>
            <person name="Hasami M.H."/>
            <person name="Devisetty U.K."/>
            <person name="Aguiy J.C."/>
        </authorList>
    </citation>
    <scope>NUCLEOTIDE SEQUENCE [LARGE SCALE GENOMIC DNA]</scope>
    <source>
        <strain evidence="1">JCA_2017</strain>
    </source>
</reference>
<comment type="caution">
    <text evidence="1">The sequence shown here is derived from an EMBL/GenBank/DDBJ whole genome shotgun (WGS) entry which is preliminary data.</text>
</comment>
<gene>
    <name evidence="1" type="ORF">CR513_52919</name>
</gene>
<proteinExistence type="predicted"/>
<feature type="non-terminal residue" evidence="1">
    <location>
        <position position="1"/>
    </location>
</feature>
<dbReference type="EMBL" id="QJKJ01012673">
    <property type="protein sequence ID" value="RDX68125.1"/>
    <property type="molecule type" value="Genomic_DNA"/>
</dbReference>
<evidence type="ECO:0000313" key="1">
    <source>
        <dbReference type="EMBL" id="RDX68125.1"/>
    </source>
</evidence>
<dbReference type="Proteomes" id="UP000257109">
    <property type="component" value="Unassembled WGS sequence"/>
</dbReference>